<proteinExistence type="predicted"/>
<reference evidence="1" key="1">
    <citation type="submission" date="2014-11" db="EMBL/GenBank/DDBJ databases">
        <authorList>
            <person name="Amaro Gonzalez C."/>
        </authorList>
    </citation>
    <scope>NUCLEOTIDE SEQUENCE</scope>
</reference>
<reference evidence="1" key="2">
    <citation type="journal article" date="2015" name="Fish Shellfish Immunol.">
        <title>Early steps in the European eel (Anguilla anguilla)-Vibrio vulnificus interaction in the gills: Role of the RtxA13 toxin.</title>
        <authorList>
            <person name="Callol A."/>
            <person name="Pajuelo D."/>
            <person name="Ebbesson L."/>
            <person name="Teles M."/>
            <person name="MacKenzie S."/>
            <person name="Amaro C."/>
        </authorList>
    </citation>
    <scope>NUCLEOTIDE SEQUENCE</scope>
</reference>
<dbReference type="AlphaFoldDB" id="A0A0E9PPT4"/>
<name>A0A0E9PPT4_ANGAN</name>
<organism evidence="1">
    <name type="scientific">Anguilla anguilla</name>
    <name type="common">European freshwater eel</name>
    <name type="synonym">Muraena anguilla</name>
    <dbReference type="NCBI Taxonomy" id="7936"/>
    <lineage>
        <taxon>Eukaryota</taxon>
        <taxon>Metazoa</taxon>
        <taxon>Chordata</taxon>
        <taxon>Craniata</taxon>
        <taxon>Vertebrata</taxon>
        <taxon>Euteleostomi</taxon>
        <taxon>Actinopterygii</taxon>
        <taxon>Neopterygii</taxon>
        <taxon>Teleostei</taxon>
        <taxon>Anguilliformes</taxon>
        <taxon>Anguillidae</taxon>
        <taxon>Anguilla</taxon>
    </lineage>
</organism>
<dbReference type="EMBL" id="GBXM01101921">
    <property type="protein sequence ID" value="JAH06656.1"/>
    <property type="molecule type" value="Transcribed_RNA"/>
</dbReference>
<evidence type="ECO:0000313" key="1">
    <source>
        <dbReference type="EMBL" id="JAH06656.1"/>
    </source>
</evidence>
<sequence length="32" mass="3970">MWVLFVWLPFSGWYVSAKFVGRFISENKIWFQ</sequence>
<protein>
    <submittedName>
        <fullName evidence="1">Uncharacterized protein</fullName>
    </submittedName>
</protein>
<accession>A0A0E9PPT4</accession>